<dbReference type="AlphaFoldDB" id="A0A165C0J7"/>
<feature type="compositionally biased region" description="Low complexity" evidence="1">
    <location>
        <begin position="96"/>
        <end position="123"/>
    </location>
</feature>
<gene>
    <name evidence="2" type="ORF">LAESUDRAFT_444467</name>
</gene>
<keyword evidence="3" id="KW-1185">Reference proteome</keyword>
<organism evidence="2 3">
    <name type="scientific">Laetiporus sulphureus 93-53</name>
    <dbReference type="NCBI Taxonomy" id="1314785"/>
    <lineage>
        <taxon>Eukaryota</taxon>
        <taxon>Fungi</taxon>
        <taxon>Dikarya</taxon>
        <taxon>Basidiomycota</taxon>
        <taxon>Agaricomycotina</taxon>
        <taxon>Agaricomycetes</taxon>
        <taxon>Polyporales</taxon>
        <taxon>Laetiporus</taxon>
    </lineage>
</organism>
<dbReference type="Proteomes" id="UP000076871">
    <property type="component" value="Unassembled WGS sequence"/>
</dbReference>
<evidence type="ECO:0000256" key="1">
    <source>
        <dbReference type="SAM" id="MobiDB-lite"/>
    </source>
</evidence>
<evidence type="ECO:0000313" key="3">
    <source>
        <dbReference type="Proteomes" id="UP000076871"/>
    </source>
</evidence>
<dbReference type="EMBL" id="KV427657">
    <property type="protein sequence ID" value="KZT01980.1"/>
    <property type="molecule type" value="Genomic_DNA"/>
</dbReference>
<dbReference type="RefSeq" id="XP_040759720.1">
    <property type="nucleotide sequence ID" value="XM_040902482.1"/>
</dbReference>
<reference evidence="2 3" key="1">
    <citation type="journal article" date="2016" name="Mol. Biol. Evol.">
        <title>Comparative Genomics of Early-Diverging Mushroom-Forming Fungi Provides Insights into the Origins of Lignocellulose Decay Capabilities.</title>
        <authorList>
            <person name="Nagy L.G."/>
            <person name="Riley R."/>
            <person name="Tritt A."/>
            <person name="Adam C."/>
            <person name="Daum C."/>
            <person name="Floudas D."/>
            <person name="Sun H."/>
            <person name="Yadav J.S."/>
            <person name="Pangilinan J."/>
            <person name="Larsson K.H."/>
            <person name="Matsuura K."/>
            <person name="Barry K."/>
            <person name="Labutti K."/>
            <person name="Kuo R."/>
            <person name="Ohm R.A."/>
            <person name="Bhattacharya S.S."/>
            <person name="Shirouzu T."/>
            <person name="Yoshinaga Y."/>
            <person name="Martin F.M."/>
            <person name="Grigoriev I.V."/>
            <person name="Hibbett D.S."/>
        </authorList>
    </citation>
    <scope>NUCLEOTIDE SEQUENCE [LARGE SCALE GENOMIC DNA]</scope>
    <source>
        <strain evidence="2 3">93-53</strain>
    </source>
</reference>
<feature type="region of interest" description="Disordered" evidence="1">
    <location>
        <begin position="95"/>
        <end position="123"/>
    </location>
</feature>
<dbReference type="InParanoid" id="A0A165C0J7"/>
<evidence type="ECO:0000313" key="2">
    <source>
        <dbReference type="EMBL" id="KZT01980.1"/>
    </source>
</evidence>
<name>A0A165C0J7_9APHY</name>
<proteinExistence type="predicted"/>
<sequence>MSQCMDMSCACVDSYFTSAASCMDCMLPLIPDTGNCSASVVETEWQESINGERILRDITRATAKTFAEVYEQCLANGFAVNSVSLSYAPTATGRVSTTSLSGSGTPLTTAASDGSTTSTAAANGSTSGAYRVYIRAAIVSRSKPLRHGVGSPDLFSELWFGNVAGETNGSCFNAAGRISRVESVLCGLDVEIRSHVLQCSQ</sequence>
<accession>A0A165C0J7</accession>
<dbReference type="GeneID" id="63819513"/>
<protein>
    <submittedName>
        <fullName evidence="2">Uncharacterized protein</fullName>
    </submittedName>
</protein>